<comment type="caution">
    <text evidence="3">The sequence shown here is derived from an EMBL/GenBank/DDBJ whole genome shotgun (WGS) entry which is preliminary data.</text>
</comment>
<name>A0ABU9QIE6_9BURK</name>
<comment type="similarity">
    <text evidence="1">Belongs to the YciI family.</text>
</comment>
<accession>A0ABU9QIE6</accession>
<dbReference type="InterPro" id="IPR005545">
    <property type="entry name" value="YCII"/>
</dbReference>
<feature type="domain" description="YCII-related" evidence="2">
    <location>
        <begin position="10"/>
        <end position="83"/>
    </location>
</feature>
<dbReference type="PANTHER" id="PTHR37828">
    <property type="entry name" value="GSR2449 PROTEIN"/>
    <property type="match status" value="1"/>
</dbReference>
<dbReference type="RefSeq" id="WP_201656547.1">
    <property type="nucleotide sequence ID" value="NZ_CAJHCS010000025.1"/>
</dbReference>
<proteinExistence type="inferred from homology"/>
<evidence type="ECO:0000313" key="4">
    <source>
        <dbReference type="Proteomes" id="UP001494588"/>
    </source>
</evidence>
<evidence type="ECO:0000259" key="2">
    <source>
        <dbReference type="Pfam" id="PF03795"/>
    </source>
</evidence>
<dbReference type="PANTHER" id="PTHR37828:SF1">
    <property type="entry name" value="YCII-RELATED DOMAIN-CONTAINING PROTEIN"/>
    <property type="match status" value="1"/>
</dbReference>
<gene>
    <name evidence="3" type="ORF">V4C55_25395</name>
</gene>
<protein>
    <submittedName>
        <fullName evidence="3">YciI family protein</fullName>
    </submittedName>
</protein>
<reference evidence="3 4" key="1">
    <citation type="submission" date="2024-01" db="EMBL/GenBank/DDBJ databases">
        <title>The diversity of rhizobia nodulating Mimosa spp. in eleven states of Brazil covering several biomes is determined by host plant, location, and edaphic factors.</title>
        <authorList>
            <person name="Rouws L."/>
            <person name="Barauna A."/>
            <person name="Beukes C."/>
            <person name="De Faria S.M."/>
            <person name="Gross E."/>
            <person name="Dos Reis Junior F.B."/>
            <person name="Simon M."/>
            <person name="Maluk M."/>
            <person name="Odee D.W."/>
            <person name="Kenicer G."/>
            <person name="Young J.P.W."/>
            <person name="Reis V.M."/>
            <person name="Zilli J."/>
            <person name="James E.K."/>
        </authorList>
    </citation>
    <scope>NUCLEOTIDE SEQUENCE [LARGE SCALE GENOMIC DNA]</scope>
    <source>
        <strain evidence="3 4">JPY77</strain>
    </source>
</reference>
<dbReference type="SUPFAM" id="SSF54909">
    <property type="entry name" value="Dimeric alpha+beta barrel"/>
    <property type="match status" value="1"/>
</dbReference>
<evidence type="ECO:0000313" key="3">
    <source>
        <dbReference type="EMBL" id="MEM5289073.1"/>
    </source>
</evidence>
<organism evidence="3 4">
    <name type="scientific">Paraburkholderia sabiae</name>
    <dbReference type="NCBI Taxonomy" id="273251"/>
    <lineage>
        <taxon>Bacteria</taxon>
        <taxon>Pseudomonadati</taxon>
        <taxon>Pseudomonadota</taxon>
        <taxon>Betaproteobacteria</taxon>
        <taxon>Burkholderiales</taxon>
        <taxon>Burkholderiaceae</taxon>
        <taxon>Paraburkholderia</taxon>
    </lineage>
</organism>
<keyword evidence="4" id="KW-1185">Reference proteome</keyword>
<dbReference type="EMBL" id="JAZHGC010000023">
    <property type="protein sequence ID" value="MEM5289073.1"/>
    <property type="molecule type" value="Genomic_DNA"/>
</dbReference>
<evidence type="ECO:0000256" key="1">
    <source>
        <dbReference type="ARBA" id="ARBA00007689"/>
    </source>
</evidence>
<dbReference type="InterPro" id="IPR011008">
    <property type="entry name" value="Dimeric_a/b-barrel"/>
</dbReference>
<dbReference type="Proteomes" id="UP001494588">
    <property type="component" value="Unassembled WGS sequence"/>
</dbReference>
<dbReference type="Pfam" id="PF03795">
    <property type="entry name" value="YCII"/>
    <property type="match status" value="1"/>
</dbReference>
<dbReference type="Gene3D" id="3.30.70.1060">
    <property type="entry name" value="Dimeric alpha+beta barrel"/>
    <property type="match status" value="1"/>
</dbReference>
<sequence length="107" mass="12211">MVFHIVITRYLRPFPEMDAAMQDHQAYLDACYRRGVFVLSGPRHPRDGGIILARTDTREDLLEILQEDPFSARGLIEYDVIGWDLNRRASALPEALFPGSRTALPLQ</sequence>